<protein>
    <submittedName>
        <fullName evidence="2">TelA-like protein</fullName>
    </submittedName>
</protein>
<evidence type="ECO:0000313" key="2">
    <source>
        <dbReference type="EMBL" id="GIX62256.1"/>
    </source>
</evidence>
<reference evidence="2 3" key="1">
    <citation type="submission" date="2021-06" db="EMBL/GenBank/DDBJ databases">
        <title>Genome sequence of Babesia caballi.</title>
        <authorList>
            <person name="Yamagishi J."/>
            <person name="Kidaka T."/>
            <person name="Ochi A."/>
        </authorList>
    </citation>
    <scope>NUCLEOTIDE SEQUENCE [LARGE SCALE GENOMIC DNA]</scope>
    <source>
        <strain evidence="2">USDA-D6B2</strain>
    </source>
</reference>
<dbReference type="RefSeq" id="XP_067714325.1">
    <property type="nucleotide sequence ID" value="XM_067858224.1"/>
</dbReference>
<dbReference type="GeneID" id="94193737"/>
<keyword evidence="3" id="KW-1185">Reference proteome</keyword>
<sequence>MVKLVPGFLKKIIVQKGTGAEHDGFRRGESSESTSSSAAGVAVDRSRVVSALEAPGSREGADHTAEEDVFQKDDSFEHGITSNIATIALSDWGYPVYDDSREEGIFSGKYLTGLLRNCVPSGDPLEDFIGASRTKLVPKVEESDFAEYIRQVSVFYATMNEEPSLSEGAGGTNSSGAPSETHVSKEYYSEDYVVANNDVFREELDHIPAVMSSLEAQLEAVNGELQEMLERRYAHVHEACTSVEELHTRFLDVTKQIDRIRADLEGEAARAAATQDESSAAAPIEKEELDDVLKSGIARKKDLQIMLGYLQMLRAITSIPEYIQGIADSNGIAIANIVSGSVVSYLRDELGKFQLAQSIASVISETIANMERVAETKFVNLALIALTELGGSSDVTSAVYSLGQSFDQMQQPLIALMNASRLRGALETLTLASEASKAAFRYERGGTWGERLDAFDRQRSALLGYLFLSQVWGCMVLRRILCVAMTKRGSQLLAPGESATLVQRILSLIQDRLSSATPRGNMATVSTISALASRAVVLPSLCDDQMDYSEVYETGVVKGGLLSNEEVSEPLNAGGIDDFMNYVASVKRIVDTAAVNTFDEFTRHMVLSCNFGSDFDVAEFISFVEGCKTLKGLYKRLLVDINAKSIFSAMLVASLEGEGQSQEHGAASTAAVLADVKPKLANLESGTALKFRELAGRAVRATGDSCLEALKLGNIVTVQNALANETWDDFDTRTYAVEQGEVQFALVKSCAMIDERLDLYLVLAEALPSTGESASQDCIQLMELYHSLMDTEASNEQSAEAERGVNIRRSCLWAEALRYFSHRVSDVVNNTVNAMSAAAETDAREHALSTEDLSVRCKSLYGAAQKCSDNLQSLRQRILQTVVNEVSNEMVEPLTEWALQSADAAYDDKGLKDMIQVVQKSVDVIAEVLKDQADVQTVFEMAFQQMHTAIPREKISEERKEDFRDSCSELITELSHNACIKLQIFSLADTLSNELFS</sequence>
<comment type="caution">
    <text evidence="2">The sequence shown here is derived from an EMBL/GenBank/DDBJ whole genome shotgun (WGS) entry which is preliminary data.</text>
</comment>
<feature type="region of interest" description="Disordered" evidence="1">
    <location>
        <begin position="20"/>
        <end position="42"/>
    </location>
</feature>
<accession>A0AAV4LQY8</accession>
<dbReference type="EMBL" id="BPLF01000001">
    <property type="protein sequence ID" value="GIX62256.1"/>
    <property type="molecule type" value="Genomic_DNA"/>
</dbReference>
<dbReference type="AlphaFoldDB" id="A0AAV4LQY8"/>
<dbReference type="Proteomes" id="UP001497744">
    <property type="component" value="Unassembled WGS sequence"/>
</dbReference>
<proteinExistence type="predicted"/>
<feature type="compositionally biased region" description="Basic and acidic residues" evidence="1">
    <location>
        <begin position="20"/>
        <end position="30"/>
    </location>
</feature>
<evidence type="ECO:0000256" key="1">
    <source>
        <dbReference type="SAM" id="MobiDB-lite"/>
    </source>
</evidence>
<gene>
    <name evidence="2" type="ORF">BcabD6B2_16910</name>
</gene>
<evidence type="ECO:0000313" key="3">
    <source>
        <dbReference type="Proteomes" id="UP001497744"/>
    </source>
</evidence>
<organism evidence="2 3">
    <name type="scientific">Babesia caballi</name>
    <dbReference type="NCBI Taxonomy" id="5871"/>
    <lineage>
        <taxon>Eukaryota</taxon>
        <taxon>Sar</taxon>
        <taxon>Alveolata</taxon>
        <taxon>Apicomplexa</taxon>
        <taxon>Aconoidasida</taxon>
        <taxon>Piroplasmida</taxon>
        <taxon>Babesiidae</taxon>
        <taxon>Babesia</taxon>
    </lineage>
</organism>
<name>A0AAV4LQY8_BABCB</name>